<evidence type="ECO:0000313" key="4">
    <source>
        <dbReference type="Proteomes" id="UP000292452"/>
    </source>
</evidence>
<protein>
    <submittedName>
        <fullName evidence="3">Uncharacterized protein</fullName>
    </submittedName>
</protein>
<keyword evidence="2" id="KW-0812">Transmembrane</keyword>
<feature type="compositionally biased region" description="Pro residues" evidence="1">
    <location>
        <begin position="143"/>
        <end position="168"/>
    </location>
</feature>
<gene>
    <name evidence="3" type="ORF">EYS09_35660</name>
</gene>
<feature type="transmembrane region" description="Helical" evidence="2">
    <location>
        <begin position="53"/>
        <end position="72"/>
    </location>
</feature>
<keyword evidence="4" id="KW-1185">Reference proteome</keyword>
<dbReference type="EMBL" id="SIXH01000629">
    <property type="protein sequence ID" value="TBO54981.1"/>
    <property type="molecule type" value="Genomic_DNA"/>
</dbReference>
<dbReference type="RefSeq" id="WP_131126318.1">
    <property type="nucleotide sequence ID" value="NZ_SIXH01000629.1"/>
</dbReference>
<feature type="compositionally biased region" description="Basic and acidic residues" evidence="1">
    <location>
        <begin position="237"/>
        <end position="248"/>
    </location>
</feature>
<feature type="compositionally biased region" description="Pro residues" evidence="1">
    <location>
        <begin position="223"/>
        <end position="233"/>
    </location>
</feature>
<keyword evidence="2" id="KW-0472">Membrane</keyword>
<evidence type="ECO:0000256" key="2">
    <source>
        <dbReference type="SAM" id="Phobius"/>
    </source>
</evidence>
<accession>A0A4V2JHK1</accession>
<sequence>MHGPAPAHPPHRPPAQGTVVLLRVVFVGVAVLSMGFLAWVALLRAAVVERRPLGWWLLGIDLALILGTSAVAGGLPQEDWRTDAAVAVLLAQLAAAVVRYLVVDIRAVRTAGQGNAYAPGYGYPQGAAAYPGGPPATGAAPHPYGPPQPPAPSRGPAPDGPPYGPGPRPYGRADPSYGGDDPSYGRGAQPYPPPYAADLPYARTETRPPAPPRPNRPAAPGHPYTPPQDPSGPPQDGARERPQPQRIDRVRAELDELSDYLRKEEGR</sequence>
<dbReference type="Proteomes" id="UP000292452">
    <property type="component" value="Unassembled WGS sequence"/>
</dbReference>
<proteinExistence type="predicted"/>
<name>A0A4V2JHK1_STRKA</name>
<keyword evidence="2" id="KW-1133">Transmembrane helix</keyword>
<feature type="transmembrane region" description="Helical" evidence="2">
    <location>
        <begin position="20"/>
        <end position="41"/>
    </location>
</feature>
<feature type="region of interest" description="Disordered" evidence="1">
    <location>
        <begin position="132"/>
        <end position="248"/>
    </location>
</feature>
<feature type="transmembrane region" description="Helical" evidence="2">
    <location>
        <begin position="84"/>
        <end position="102"/>
    </location>
</feature>
<evidence type="ECO:0000256" key="1">
    <source>
        <dbReference type="SAM" id="MobiDB-lite"/>
    </source>
</evidence>
<dbReference type="AlphaFoldDB" id="A0A4V2JHK1"/>
<organism evidence="3 4">
    <name type="scientific">Streptomyces kasugaensis</name>
    <dbReference type="NCBI Taxonomy" id="1946"/>
    <lineage>
        <taxon>Bacteria</taxon>
        <taxon>Bacillati</taxon>
        <taxon>Actinomycetota</taxon>
        <taxon>Actinomycetes</taxon>
        <taxon>Kitasatosporales</taxon>
        <taxon>Streptomycetaceae</taxon>
        <taxon>Streptomyces</taxon>
    </lineage>
</organism>
<feature type="compositionally biased region" description="Low complexity" evidence="1">
    <location>
        <begin position="132"/>
        <end position="142"/>
    </location>
</feature>
<reference evidence="3 4" key="1">
    <citation type="submission" date="2019-02" db="EMBL/GenBank/DDBJ databases">
        <title>Draft Genome Sequence of Streptomyces sp. AM-2504, identified by 16S rRNA comparative analysis as a Streptomyces Kasugaensis strain.</title>
        <authorList>
            <person name="Napolioni V."/>
            <person name="Giuliodori A.M."/>
            <person name="Spurio R."/>
            <person name="Fabbretti A."/>
        </authorList>
    </citation>
    <scope>NUCLEOTIDE SEQUENCE [LARGE SCALE GENOMIC DNA]</scope>
    <source>
        <strain evidence="3 4">AM-2504</strain>
    </source>
</reference>
<comment type="caution">
    <text evidence="3">The sequence shown here is derived from an EMBL/GenBank/DDBJ whole genome shotgun (WGS) entry which is preliminary data.</text>
</comment>
<feature type="compositionally biased region" description="Pro residues" evidence="1">
    <location>
        <begin position="208"/>
        <end position="217"/>
    </location>
</feature>
<evidence type="ECO:0000313" key="3">
    <source>
        <dbReference type="EMBL" id="TBO54981.1"/>
    </source>
</evidence>